<gene>
    <name evidence="2" type="ORF">JOB18_044264</name>
</gene>
<dbReference type="Proteomes" id="UP000693946">
    <property type="component" value="Linkage Group LG19"/>
</dbReference>
<comment type="caution">
    <text evidence="2">The sequence shown here is derived from an EMBL/GenBank/DDBJ whole genome shotgun (WGS) entry which is preliminary data.</text>
</comment>
<sequence>MMHRFRQPHHRFPDFKRATLSVFKLKAETSAFKKLLPNRSTVECNRSVIHVWMQHTQFDLFSTPNCPSSADTHPCCVSPQRNVTMSHRNTPKNEIGNSRDRK</sequence>
<evidence type="ECO:0000256" key="1">
    <source>
        <dbReference type="SAM" id="MobiDB-lite"/>
    </source>
</evidence>
<organism evidence="2 3">
    <name type="scientific">Solea senegalensis</name>
    <name type="common">Senegalese sole</name>
    <dbReference type="NCBI Taxonomy" id="28829"/>
    <lineage>
        <taxon>Eukaryota</taxon>
        <taxon>Metazoa</taxon>
        <taxon>Chordata</taxon>
        <taxon>Craniata</taxon>
        <taxon>Vertebrata</taxon>
        <taxon>Euteleostomi</taxon>
        <taxon>Actinopterygii</taxon>
        <taxon>Neopterygii</taxon>
        <taxon>Teleostei</taxon>
        <taxon>Neoteleostei</taxon>
        <taxon>Acanthomorphata</taxon>
        <taxon>Carangaria</taxon>
        <taxon>Pleuronectiformes</taxon>
        <taxon>Pleuronectoidei</taxon>
        <taxon>Soleidae</taxon>
        <taxon>Solea</taxon>
    </lineage>
</organism>
<dbReference type="EMBL" id="JAGKHQ010000011">
    <property type="protein sequence ID" value="KAG7505974.1"/>
    <property type="molecule type" value="Genomic_DNA"/>
</dbReference>
<evidence type="ECO:0000313" key="3">
    <source>
        <dbReference type="Proteomes" id="UP000693946"/>
    </source>
</evidence>
<evidence type="ECO:0000313" key="2">
    <source>
        <dbReference type="EMBL" id="KAG7505974.1"/>
    </source>
</evidence>
<dbReference type="AlphaFoldDB" id="A0AAV6RM51"/>
<protein>
    <submittedName>
        <fullName evidence="2">Uncharacterized protein</fullName>
    </submittedName>
</protein>
<feature type="compositionally biased region" description="Polar residues" evidence="1">
    <location>
        <begin position="79"/>
        <end position="88"/>
    </location>
</feature>
<feature type="region of interest" description="Disordered" evidence="1">
    <location>
        <begin position="77"/>
        <end position="102"/>
    </location>
</feature>
<keyword evidence="3" id="KW-1185">Reference proteome</keyword>
<reference evidence="2 3" key="1">
    <citation type="journal article" date="2021" name="Sci. Rep.">
        <title>Chromosome anchoring in Senegalese sole (Solea senegalensis) reveals sex-associated markers and genome rearrangements in flatfish.</title>
        <authorList>
            <person name="Guerrero-Cozar I."/>
            <person name="Gomez-Garrido J."/>
            <person name="Berbel C."/>
            <person name="Martinez-Blanch J.F."/>
            <person name="Alioto T."/>
            <person name="Claros M.G."/>
            <person name="Gagnaire P.A."/>
            <person name="Manchado M."/>
        </authorList>
    </citation>
    <scope>NUCLEOTIDE SEQUENCE [LARGE SCALE GENOMIC DNA]</scope>
    <source>
        <strain evidence="2">Sse05_10M</strain>
    </source>
</reference>
<proteinExistence type="predicted"/>
<accession>A0AAV6RM51</accession>
<name>A0AAV6RM51_SOLSE</name>